<dbReference type="SMART" id="SM00066">
    <property type="entry name" value="GAL4"/>
    <property type="match status" value="1"/>
</dbReference>
<keyword evidence="6" id="KW-1185">Reference proteome</keyword>
<dbReference type="PROSITE" id="PS00463">
    <property type="entry name" value="ZN2_CY6_FUNGAL_1"/>
    <property type="match status" value="1"/>
</dbReference>
<dbReference type="GO" id="GO:0000981">
    <property type="term" value="F:DNA-binding transcription factor activity, RNA polymerase II-specific"/>
    <property type="evidence" value="ECO:0007669"/>
    <property type="project" value="InterPro"/>
</dbReference>
<evidence type="ECO:0000259" key="4">
    <source>
        <dbReference type="PROSITE" id="PS50048"/>
    </source>
</evidence>
<dbReference type="Pfam" id="PF11951">
    <property type="entry name" value="Fungal_trans_2"/>
    <property type="match status" value="1"/>
</dbReference>
<dbReference type="OrthoDB" id="5419315at2759"/>
<evidence type="ECO:0000256" key="1">
    <source>
        <dbReference type="ARBA" id="ARBA00004123"/>
    </source>
</evidence>
<protein>
    <submittedName>
        <fullName evidence="5">Fungal-specific transcription factor domain-containing protein</fullName>
    </submittedName>
</protein>
<dbReference type="SUPFAM" id="SSF57701">
    <property type="entry name" value="Zn2/Cys6 DNA-binding domain"/>
    <property type="match status" value="1"/>
</dbReference>
<gene>
    <name evidence="5" type="ORF">BDP27DRAFT_1298494</name>
</gene>
<dbReference type="EMBL" id="JADNRY010000109">
    <property type="protein sequence ID" value="KAF9065090.1"/>
    <property type="molecule type" value="Genomic_DNA"/>
</dbReference>
<evidence type="ECO:0000313" key="5">
    <source>
        <dbReference type="EMBL" id="KAF9065090.1"/>
    </source>
</evidence>
<proteinExistence type="predicted"/>
<dbReference type="GO" id="GO:0008270">
    <property type="term" value="F:zinc ion binding"/>
    <property type="evidence" value="ECO:0007669"/>
    <property type="project" value="InterPro"/>
</dbReference>
<dbReference type="AlphaFoldDB" id="A0A9P5PNE8"/>
<dbReference type="CDD" id="cd00067">
    <property type="entry name" value="GAL4"/>
    <property type="match status" value="1"/>
</dbReference>
<feature type="compositionally biased region" description="Polar residues" evidence="3">
    <location>
        <begin position="114"/>
        <end position="128"/>
    </location>
</feature>
<evidence type="ECO:0000256" key="2">
    <source>
        <dbReference type="ARBA" id="ARBA00023242"/>
    </source>
</evidence>
<comment type="subcellular location">
    <subcellularLocation>
        <location evidence="1">Nucleus</location>
    </subcellularLocation>
</comment>
<evidence type="ECO:0000313" key="6">
    <source>
        <dbReference type="Proteomes" id="UP000772434"/>
    </source>
</evidence>
<evidence type="ECO:0000256" key="3">
    <source>
        <dbReference type="SAM" id="MobiDB-lite"/>
    </source>
</evidence>
<dbReference type="Gene3D" id="4.10.240.10">
    <property type="entry name" value="Zn(2)-C6 fungal-type DNA-binding domain"/>
    <property type="match status" value="1"/>
</dbReference>
<accession>A0A9P5PNE8</accession>
<sequence length="685" mass="76090">MSPPPPDSKPTMKKTGAPKAKGAVRAKSGCYTCRIRRKKCDERPDAEGRCETCLRLRLQCLGFGAKRPDWLRENNNVVELRDKIKSFLASQGMIKGHSGSGPRAPEQEPPTLHLSAQNYGEPSDSPQSQLLVLSDEAVRHGPVSNVREQQWPYPPHVAPGYEPHPAGPPPQILHQVGQPSRNPPPFGAPGADGFPPDPQYLHTIPNNSNSLVSPPQWSYHHPANIMHHRIPHLHTTIATALATIAAQASPPPPQLPPTVASRFGSSYTAVIPEDSGEQMFFGSVDGATHPMTRYILPDGTLDELVNHYVNTVASMQYQLADKLTLPKILFEAIETDGFARHAARLLASVHVQRSQAPMRRALGAVPIHEHYEELLRMFSFAKDQFDDDDALAAIHIISSFLFDGGHGDWERWLQVASWYSNSVLADRSRFHDYRDALMSCTDKERFIIKTTFWFDVLSSVTTMTQPNFVDVIDDLYNPSNSGISDASEEDSDSLSMLSIMGCENRIVWALSQISSLYVWKLNREKEGRLSILELSRKANDIEAYLAPPNPPLRPRTEDDIPRSLASEVFRTSAIVYLRTIVSGNHPLVPEISEAVNEAVASLEKVGNAQPKVKHVVVRSTVFAYFVCACLTTKPSKRSFLLKQLEDEGEVGNCHGVLKLLQGLNIAKPREVPWRSILHDSKMLLV</sequence>
<dbReference type="InterPro" id="IPR001138">
    <property type="entry name" value="Zn2Cys6_DnaBD"/>
</dbReference>
<keyword evidence="2" id="KW-0539">Nucleus</keyword>
<feature type="region of interest" description="Disordered" evidence="3">
    <location>
        <begin position="93"/>
        <end position="128"/>
    </location>
</feature>
<dbReference type="PANTHER" id="PTHR37534:SF20">
    <property type="entry name" value="PRO1A C6 ZINK-FINGER PROTEIN"/>
    <property type="match status" value="1"/>
</dbReference>
<dbReference type="InterPro" id="IPR021858">
    <property type="entry name" value="Fun_TF"/>
</dbReference>
<reference evidence="5" key="1">
    <citation type="submission" date="2020-11" db="EMBL/GenBank/DDBJ databases">
        <authorList>
            <consortium name="DOE Joint Genome Institute"/>
            <person name="Ahrendt S."/>
            <person name="Riley R."/>
            <person name="Andreopoulos W."/>
            <person name="Labutti K."/>
            <person name="Pangilinan J."/>
            <person name="Ruiz-Duenas F.J."/>
            <person name="Barrasa J.M."/>
            <person name="Sanchez-Garcia M."/>
            <person name="Camarero S."/>
            <person name="Miyauchi S."/>
            <person name="Serrano A."/>
            <person name="Linde D."/>
            <person name="Babiker R."/>
            <person name="Drula E."/>
            <person name="Ayuso-Fernandez I."/>
            <person name="Pacheco R."/>
            <person name="Padilla G."/>
            <person name="Ferreira P."/>
            <person name="Barriuso J."/>
            <person name="Kellner H."/>
            <person name="Castanera R."/>
            <person name="Alfaro M."/>
            <person name="Ramirez L."/>
            <person name="Pisabarro A.G."/>
            <person name="Kuo A."/>
            <person name="Tritt A."/>
            <person name="Lipzen A."/>
            <person name="He G."/>
            <person name="Yan M."/>
            <person name="Ng V."/>
            <person name="Cullen D."/>
            <person name="Martin F."/>
            <person name="Rosso M.-N."/>
            <person name="Henrissat B."/>
            <person name="Hibbett D."/>
            <person name="Martinez A.T."/>
            <person name="Grigoriev I.V."/>
        </authorList>
    </citation>
    <scope>NUCLEOTIDE SEQUENCE</scope>
    <source>
        <strain evidence="5">AH 40177</strain>
    </source>
</reference>
<dbReference type="Proteomes" id="UP000772434">
    <property type="component" value="Unassembled WGS sequence"/>
</dbReference>
<dbReference type="GO" id="GO:0005634">
    <property type="term" value="C:nucleus"/>
    <property type="evidence" value="ECO:0007669"/>
    <property type="project" value="UniProtKB-SubCell"/>
</dbReference>
<feature type="region of interest" description="Disordered" evidence="3">
    <location>
        <begin position="1"/>
        <end position="27"/>
    </location>
</feature>
<dbReference type="PROSITE" id="PS50048">
    <property type="entry name" value="ZN2_CY6_FUNGAL_2"/>
    <property type="match status" value="1"/>
</dbReference>
<dbReference type="PANTHER" id="PTHR37534">
    <property type="entry name" value="TRANSCRIPTIONAL ACTIVATOR PROTEIN UGA3"/>
    <property type="match status" value="1"/>
</dbReference>
<name>A0A9P5PNE8_9AGAR</name>
<dbReference type="InterPro" id="IPR036864">
    <property type="entry name" value="Zn2-C6_fun-type_DNA-bd_sf"/>
</dbReference>
<comment type="caution">
    <text evidence="5">The sequence shown here is derived from an EMBL/GenBank/DDBJ whole genome shotgun (WGS) entry which is preliminary data.</text>
</comment>
<organism evidence="5 6">
    <name type="scientific">Rhodocollybia butyracea</name>
    <dbReference type="NCBI Taxonomy" id="206335"/>
    <lineage>
        <taxon>Eukaryota</taxon>
        <taxon>Fungi</taxon>
        <taxon>Dikarya</taxon>
        <taxon>Basidiomycota</taxon>
        <taxon>Agaricomycotina</taxon>
        <taxon>Agaricomycetes</taxon>
        <taxon>Agaricomycetidae</taxon>
        <taxon>Agaricales</taxon>
        <taxon>Marasmiineae</taxon>
        <taxon>Omphalotaceae</taxon>
        <taxon>Rhodocollybia</taxon>
    </lineage>
</organism>
<feature type="domain" description="Zn(2)-C6 fungal-type" evidence="4">
    <location>
        <begin position="29"/>
        <end position="60"/>
    </location>
</feature>
<feature type="region of interest" description="Disordered" evidence="3">
    <location>
        <begin position="158"/>
        <end position="195"/>
    </location>
</feature>